<proteinExistence type="predicted"/>
<dbReference type="Proteomes" id="UP001519295">
    <property type="component" value="Unassembled WGS sequence"/>
</dbReference>
<dbReference type="GO" id="GO:0016787">
    <property type="term" value="F:hydrolase activity"/>
    <property type="evidence" value="ECO:0007669"/>
    <property type="project" value="UniProtKB-KW"/>
</dbReference>
<dbReference type="SUPFAM" id="SSF53474">
    <property type="entry name" value="alpha/beta-Hydrolases"/>
    <property type="match status" value="1"/>
</dbReference>
<dbReference type="RefSeq" id="WP_210033980.1">
    <property type="nucleotide sequence ID" value="NZ_JAGINU010000001.1"/>
</dbReference>
<organism evidence="1 2">
    <name type="scientific">Pseudonocardia parietis</name>
    <dbReference type="NCBI Taxonomy" id="570936"/>
    <lineage>
        <taxon>Bacteria</taxon>
        <taxon>Bacillati</taxon>
        <taxon>Actinomycetota</taxon>
        <taxon>Actinomycetes</taxon>
        <taxon>Pseudonocardiales</taxon>
        <taxon>Pseudonocardiaceae</taxon>
        <taxon>Pseudonocardia</taxon>
    </lineage>
</organism>
<keyword evidence="2" id="KW-1185">Reference proteome</keyword>
<evidence type="ECO:0000313" key="1">
    <source>
        <dbReference type="EMBL" id="MBP2370587.1"/>
    </source>
</evidence>
<dbReference type="Gene3D" id="3.40.50.1820">
    <property type="entry name" value="alpha/beta hydrolase"/>
    <property type="match status" value="1"/>
</dbReference>
<sequence length="258" mass="28223">MARLRCDVVADSLGLATSITVLLPQPSQTRIGAGVRDLDRPPPVLYLLHGLSDDDTAWTRYTAIERYADELGLAVVMPQVHRSFYTDQALGGRYRTWIEQELPELVHRFFRVSDDPAETFVAGLSMGGYGALGWALRDPGRFGAAASLSGALDIAELVRGPQRDEDPRIWERIFGPEPVTGTGADLFALVDRAGAAGVPPLYVCAGSDDPLHGHSTRFVAHARAAGLDVTTHVGAGNHEWAYWDARIRDVLEWLPLQR</sequence>
<dbReference type="InterPro" id="IPR000801">
    <property type="entry name" value="Esterase-like"/>
</dbReference>
<dbReference type="PANTHER" id="PTHR48098:SF1">
    <property type="entry name" value="DIACYLGLYCEROL ACYLTRANSFERASE_MYCOLYLTRANSFERASE AG85A"/>
    <property type="match status" value="1"/>
</dbReference>
<protein>
    <submittedName>
        <fullName evidence="1">S-formylglutathione hydrolase FrmB</fullName>
    </submittedName>
</protein>
<dbReference type="Pfam" id="PF00756">
    <property type="entry name" value="Esterase"/>
    <property type="match status" value="1"/>
</dbReference>
<evidence type="ECO:0000313" key="2">
    <source>
        <dbReference type="Proteomes" id="UP001519295"/>
    </source>
</evidence>
<dbReference type="InterPro" id="IPR050583">
    <property type="entry name" value="Mycobacterial_A85_antigen"/>
</dbReference>
<keyword evidence="1" id="KW-0378">Hydrolase</keyword>
<dbReference type="EMBL" id="JAGINU010000001">
    <property type="protein sequence ID" value="MBP2370587.1"/>
    <property type="molecule type" value="Genomic_DNA"/>
</dbReference>
<name>A0ABS4W303_9PSEU</name>
<comment type="caution">
    <text evidence="1">The sequence shown here is derived from an EMBL/GenBank/DDBJ whole genome shotgun (WGS) entry which is preliminary data.</text>
</comment>
<dbReference type="InterPro" id="IPR029058">
    <property type="entry name" value="AB_hydrolase_fold"/>
</dbReference>
<accession>A0ABS4W303</accession>
<gene>
    <name evidence="1" type="ORF">JOF36_006283</name>
</gene>
<reference evidence="1 2" key="1">
    <citation type="submission" date="2021-03" db="EMBL/GenBank/DDBJ databases">
        <title>Sequencing the genomes of 1000 actinobacteria strains.</title>
        <authorList>
            <person name="Klenk H.-P."/>
        </authorList>
    </citation>
    <scope>NUCLEOTIDE SEQUENCE [LARGE SCALE GENOMIC DNA]</scope>
    <source>
        <strain evidence="1 2">DSM 45256</strain>
    </source>
</reference>
<dbReference type="PANTHER" id="PTHR48098">
    <property type="entry name" value="ENTEROCHELIN ESTERASE-RELATED"/>
    <property type="match status" value="1"/>
</dbReference>